<feature type="compositionally biased region" description="Pro residues" evidence="1">
    <location>
        <begin position="299"/>
        <end position="310"/>
    </location>
</feature>
<dbReference type="Proteomes" id="UP000504636">
    <property type="component" value="Unplaced"/>
</dbReference>
<dbReference type="Pfam" id="PF19050">
    <property type="entry name" value="PhoD_2"/>
    <property type="match status" value="2"/>
</dbReference>
<feature type="region of interest" description="Disordered" evidence="1">
    <location>
        <begin position="409"/>
        <end position="478"/>
    </location>
</feature>
<dbReference type="RefSeq" id="XP_033573992.1">
    <property type="nucleotide sequence ID" value="XM_033725813.1"/>
</dbReference>
<protein>
    <recommendedName>
        <fullName evidence="2">PhoD-like phosphatase domain-containing protein</fullName>
    </recommendedName>
</protein>
<feature type="region of interest" description="Disordered" evidence="1">
    <location>
        <begin position="1"/>
        <end position="205"/>
    </location>
</feature>
<accession>A0A6A6YEN2</accession>
<reference evidence="5" key="3">
    <citation type="submission" date="2025-04" db="UniProtKB">
        <authorList>
            <consortium name="RefSeq"/>
        </authorList>
    </citation>
    <scope>IDENTIFICATION</scope>
    <source>
        <strain evidence="5">CBS 304.34</strain>
    </source>
</reference>
<sequence length="1656" mass="182600">MSERMTTGSYAPRQGLPPSGALPDNYPQKRSSYRRPPEPAQPVNPNSESPVIPGYTPSNTTRQYSGTQPTNGVSRASSHRRRDSQHYAPPPSANSVPLPTAPDVPRAPPSSYKDPYGTTNPSRSQGTSRSYSTRSRGPPQPMAQAPVTRDVSRDLPTIQIPSSRPLDSRATAASPTSPVSPTAGAVSRRESAARRGSVPDRSPLQVLERKIDDISKEEKRARIQEIELAAQERVEAERAARRALTAANAQKRTVSGGSGPTGGSVPTRTVSNRRHVSMPSKVARQLGEEEGELVDLTPPWDPTQPPPPNTQQPRIPQTGDRGYQTPVASSGSQRRNVPTSYFDGQHGPASAKGKEPVGVSRGASFRDRSGPPTQSTDVAGQESYRRDRNSMIEGGAAATGLGLYGMNEAQGQRRSSGAPVSRHDSKRLVDKELPPAPKEAASSRDSRGILAAQRQMEQERMEQAQKSQHSGGLRVPDPVPAKAVKNVQVGPTYEIPPQTAAGQVARDRVGFGTANPDDVAAKNLASHQHSHTSLPNPFHRHHDPERRYQAPKVLDEWKMGKPAILLAPDLDLEAPEIASNAANKAWWEQNQSQRRRASSSYKDANNDGSYEESTGQTSFNPPLYLKCGPLLRYSGMRKDMARDIWRGSVMIVTTDEYSSYQTPPTLRLFKQPMDLLPPPPVELDTTSGQQLDPEYVDPLAGQVKVSRSGKTLFVKPVDMLREEADLSRVEDDTGLFEEKRTSPYGNDSGGAQSKSKRLKKRDGERVGKVKEIPGIRLHAERGVTFWRFNLEVELSAYQTRVAYRINQGPAIGFWVPARGETMNMMFHSCNGFSLSVQSNEFCGPDPMWRDVLNNHQTRPFHVMIGGGDQIYNDAAMRDTKLFREWTESKHAVHKHNAEFSTEMQNEMEDFYLSRYSMWFSQGLFGMANSQIPMVNIWDDHDIIDGFGSYPHHFMSTPVFTGVGAVAFKYYMLFQHQSVVDETEKTEPSWLLGSSPGPYINELSRSLFMFLGRKVAFLGLDCRTERQRDEIVSEKTYDLVFDRLDREIIKGETKHLIVLLGVPIAYPRLNFLEMVLTSRLMDPVKAMGRMGMLGGFVNKFDGGVEILDDLDDHWTAKHHKEERNWFIEELQHLAAEKSVRITILGGDVHLGAVGQFYSNKKLGIPKDRDHRYMPNIVSSAIVNTPPPDMMADVLNKRNKIHHLNAETDEDMIPMFSHDVDGKPRNNKHLLPRRNWCSLREYHPGTTPPTSRSPSPSAARNGPTLMRTLSDSRPGKLVRRLSRSGTGPPPAYFNNPSYATAEETGGRRRNSFSRFMSRGHSADAIPQQPPGSSQSKRNSISGDPRNSLSGNPRNSVSFSQNSISADPSNPPRPNPFHRRPTLIGRKSATAPMVDLHGGLDIVLNVEVSQKDPAGITTPYRLLIPALDYEEPSAEQPAGVPGRRKSTIGTVFGSVRGRFAGRKKRTVGDDGYSQSGIDTEDNMTEDEEGYAVPPRSSGAGAVPAQNKGKMPMSGDAQGANVTALPQQPAQPIMTLGGGGHRRISYSQPDSPPTRAVQPARVPPPPRPQQQQQQQQQQPKPQVRTMGGILGSERDDRFERDAHVLTHTPSTRADGGAGAGAGYAGRQAYNGAGRYDDDDDYTDGTVTPPPKKRASWKIWK</sequence>
<feature type="region of interest" description="Disordered" evidence="1">
    <location>
        <begin position="1461"/>
        <end position="1656"/>
    </location>
</feature>
<feature type="region of interest" description="Disordered" evidence="1">
    <location>
        <begin position="1237"/>
        <end position="1306"/>
    </location>
</feature>
<feature type="compositionally biased region" description="Pro residues" evidence="1">
    <location>
        <begin position="99"/>
        <end position="108"/>
    </location>
</feature>
<evidence type="ECO:0000259" key="2">
    <source>
        <dbReference type="Pfam" id="PF19050"/>
    </source>
</evidence>
<name>A0A6A6YEN2_9PEZI</name>
<evidence type="ECO:0000313" key="5">
    <source>
        <dbReference type="RefSeq" id="XP_033573992.1"/>
    </source>
</evidence>
<feature type="compositionally biased region" description="Low complexity" evidence="1">
    <location>
        <begin position="1565"/>
        <end position="1581"/>
    </location>
</feature>
<feature type="compositionally biased region" description="Low complexity" evidence="1">
    <location>
        <begin position="242"/>
        <end position="255"/>
    </location>
</feature>
<feature type="compositionally biased region" description="Low complexity" evidence="1">
    <location>
        <begin position="1246"/>
        <end position="1258"/>
    </location>
</feature>
<feature type="region of interest" description="Disordered" evidence="1">
    <location>
        <begin position="233"/>
        <end position="393"/>
    </location>
</feature>
<proteinExistence type="predicted"/>
<organism evidence="3">
    <name type="scientific">Mytilinidion resinicola</name>
    <dbReference type="NCBI Taxonomy" id="574789"/>
    <lineage>
        <taxon>Eukaryota</taxon>
        <taxon>Fungi</taxon>
        <taxon>Dikarya</taxon>
        <taxon>Ascomycota</taxon>
        <taxon>Pezizomycotina</taxon>
        <taxon>Dothideomycetes</taxon>
        <taxon>Pleosporomycetidae</taxon>
        <taxon>Mytilinidiales</taxon>
        <taxon>Mytilinidiaceae</taxon>
        <taxon>Mytilinidion</taxon>
    </lineage>
</organism>
<feature type="compositionally biased region" description="Basic residues" evidence="1">
    <location>
        <begin position="1646"/>
        <end position="1656"/>
    </location>
</feature>
<dbReference type="InterPro" id="IPR029052">
    <property type="entry name" value="Metallo-depent_PP-like"/>
</dbReference>
<feature type="region of interest" description="Disordered" evidence="1">
    <location>
        <begin position="730"/>
        <end position="765"/>
    </location>
</feature>
<feature type="compositionally biased region" description="Polar residues" evidence="1">
    <location>
        <begin position="601"/>
        <end position="618"/>
    </location>
</feature>
<dbReference type="GeneID" id="54466706"/>
<dbReference type="CDD" id="cd07389">
    <property type="entry name" value="MPP_PhoD"/>
    <property type="match status" value="1"/>
</dbReference>
<feature type="region of interest" description="Disordered" evidence="1">
    <location>
        <begin position="1319"/>
        <end position="1379"/>
    </location>
</feature>
<feature type="region of interest" description="Disordered" evidence="1">
    <location>
        <begin position="586"/>
        <end position="618"/>
    </location>
</feature>
<feature type="domain" description="PhoD-like phosphatase" evidence="2">
    <location>
        <begin position="814"/>
        <end position="1075"/>
    </location>
</feature>
<feature type="compositionally biased region" description="Polar residues" evidence="1">
    <location>
        <begin position="1328"/>
        <end position="1364"/>
    </location>
</feature>
<reference evidence="5" key="2">
    <citation type="submission" date="2020-04" db="EMBL/GenBank/DDBJ databases">
        <authorList>
            <consortium name="NCBI Genome Project"/>
        </authorList>
    </citation>
    <scope>NUCLEOTIDE SEQUENCE</scope>
    <source>
        <strain evidence="5">CBS 304.34</strain>
    </source>
</reference>
<feature type="compositionally biased region" description="Polar residues" evidence="1">
    <location>
        <begin position="743"/>
        <end position="753"/>
    </location>
</feature>
<evidence type="ECO:0000256" key="1">
    <source>
        <dbReference type="SAM" id="MobiDB-lite"/>
    </source>
</evidence>
<feature type="compositionally biased region" description="Polar residues" evidence="1">
    <location>
        <begin position="1516"/>
        <end position="1526"/>
    </location>
</feature>
<feature type="compositionally biased region" description="Low complexity" evidence="1">
    <location>
        <begin position="1620"/>
        <end position="1629"/>
    </location>
</feature>
<dbReference type="EMBL" id="MU003706">
    <property type="protein sequence ID" value="KAF2807028.1"/>
    <property type="molecule type" value="Genomic_DNA"/>
</dbReference>
<evidence type="ECO:0000313" key="4">
    <source>
        <dbReference type="Proteomes" id="UP000504636"/>
    </source>
</evidence>
<feature type="domain" description="PhoD-like phosphatase" evidence="2">
    <location>
        <begin position="1083"/>
        <end position="1244"/>
    </location>
</feature>
<dbReference type="GO" id="GO:0016020">
    <property type="term" value="C:membrane"/>
    <property type="evidence" value="ECO:0007669"/>
    <property type="project" value="TreeGrafter"/>
</dbReference>
<keyword evidence="4" id="KW-1185">Reference proteome</keyword>
<dbReference type="PANTHER" id="PTHR46689:SF1">
    <property type="entry name" value="PHOD-LIKE PHOSPHATASE DOMAIN-CONTAINING PROTEIN"/>
    <property type="match status" value="1"/>
</dbReference>
<feature type="compositionally biased region" description="Polar residues" evidence="1">
    <location>
        <begin position="171"/>
        <end position="180"/>
    </location>
</feature>
<dbReference type="OrthoDB" id="9999821at2759"/>
<feature type="compositionally biased region" description="Low complexity" evidence="1">
    <location>
        <begin position="122"/>
        <end position="137"/>
    </location>
</feature>
<dbReference type="SUPFAM" id="SSF56300">
    <property type="entry name" value="Metallo-dependent phosphatases"/>
    <property type="match status" value="1"/>
</dbReference>
<reference evidence="3 5" key="1">
    <citation type="journal article" date="2020" name="Stud. Mycol.">
        <title>101 Dothideomycetes genomes: a test case for predicting lifestyles and emergence of pathogens.</title>
        <authorList>
            <person name="Haridas S."/>
            <person name="Albert R."/>
            <person name="Binder M."/>
            <person name="Bloem J."/>
            <person name="Labutti K."/>
            <person name="Salamov A."/>
            <person name="Andreopoulos B."/>
            <person name="Baker S."/>
            <person name="Barry K."/>
            <person name="Bills G."/>
            <person name="Bluhm B."/>
            <person name="Cannon C."/>
            <person name="Castanera R."/>
            <person name="Culley D."/>
            <person name="Daum C."/>
            <person name="Ezra D."/>
            <person name="Gonzalez J."/>
            <person name="Henrissat B."/>
            <person name="Kuo A."/>
            <person name="Liang C."/>
            <person name="Lipzen A."/>
            <person name="Lutzoni F."/>
            <person name="Magnuson J."/>
            <person name="Mondo S."/>
            <person name="Nolan M."/>
            <person name="Ohm R."/>
            <person name="Pangilinan J."/>
            <person name="Park H.-J."/>
            <person name="Ramirez L."/>
            <person name="Alfaro M."/>
            <person name="Sun H."/>
            <person name="Tritt A."/>
            <person name="Yoshinaga Y."/>
            <person name="Zwiers L.-H."/>
            <person name="Turgeon B."/>
            <person name="Goodwin S."/>
            <person name="Spatafora J."/>
            <person name="Crous P."/>
            <person name="Grigoriev I."/>
        </authorList>
    </citation>
    <scope>NUCLEOTIDE SEQUENCE</scope>
    <source>
        <strain evidence="3 5">CBS 304.34</strain>
    </source>
</reference>
<feature type="compositionally biased region" description="Basic and acidic residues" evidence="1">
    <location>
        <begin position="1588"/>
        <end position="1600"/>
    </location>
</feature>
<dbReference type="PANTHER" id="PTHR46689">
    <property type="entry name" value="MEMBRANE PROTEIN, PUTATIVE-RELATED"/>
    <property type="match status" value="1"/>
</dbReference>
<gene>
    <name evidence="3 5" type="ORF">BDZ99DRAFT_523573</name>
</gene>
<dbReference type="Gene3D" id="3.60.21.70">
    <property type="entry name" value="PhoD-like phosphatase"/>
    <property type="match status" value="1"/>
</dbReference>
<dbReference type="InterPro" id="IPR018946">
    <property type="entry name" value="PhoD-like_MPP"/>
</dbReference>
<feature type="compositionally biased region" description="Polar residues" evidence="1">
    <location>
        <begin position="56"/>
        <end position="76"/>
    </location>
</feature>
<dbReference type="InterPro" id="IPR043904">
    <property type="entry name" value="PhoD_2-like"/>
</dbReference>
<feature type="compositionally biased region" description="Basic and acidic residues" evidence="1">
    <location>
        <begin position="421"/>
        <end position="433"/>
    </location>
</feature>
<feature type="compositionally biased region" description="Polar residues" evidence="1">
    <location>
        <begin position="326"/>
        <end position="339"/>
    </location>
</feature>
<feature type="compositionally biased region" description="Basic and acidic residues" evidence="1">
    <location>
        <begin position="730"/>
        <end position="741"/>
    </location>
</feature>
<dbReference type="InterPro" id="IPR038607">
    <property type="entry name" value="PhoD-like_sf"/>
</dbReference>
<evidence type="ECO:0000313" key="3">
    <source>
        <dbReference type="EMBL" id="KAF2807028.1"/>
    </source>
</evidence>
<feature type="compositionally biased region" description="Acidic residues" evidence="1">
    <location>
        <begin position="1475"/>
        <end position="1486"/>
    </location>
</feature>